<dbReference type="Gene3D" id="3.30.70.20">
    <property type="match status" value="1"/>
</dbReference>
<dbReference type="InterPro" id="IPR036010">
    <property type="entry name" value="2Fe-2S_ferredoxin-like_sf"/>
</dbReference>
<feature type="domain" description="4Fe-4S His(Cys)3-ligated-type" evidence="11">
    <location>
        <begin position="116"/>
        <end position="155"/>
    </location>
</feature>
<evidence type="ECO:0000256" key="4">
    <source>
        <dbReference type="ARBA" id="ARBA00022723"/>
    </source>
</evidence>
<feature type="domain" description="2Fe-2S ferredoxin-type" evidence="10">
    <location>
        <begin position="38"/>
        <end position="116"/>
    </location>
</feature>
<keyword evidence="8" id="KW-0520">NAD</keyword>
<keyword evidence="6" id="KW-0408">Iron</keyword>
<evidence type="ECO:0000256" key="8">
    <source>
        <dbReference type="ARBA" id="ARBA00023027"/>
    </source>
</evidence>
<dbReference type="GO" id="GO:0051539">
    <property type="term" value="F:4 iron, 4 sulfur cluster binding"/>
    <property type="evidence" value="ECO:0007669"/>
    <property type="project" value="UniProtKB-KW"/>
</dbReference>
<dbReference type="PANTHER" id="PTHR43105">
    <property type="entry name" value="RESPIRATORY NITRATE REDUCTASE"/>
    <property type="match status" value="1"/>
</dbReference>
<dbReference type="Proteomes" id="UP000007879">
    <property type="component" value="Unassembled WGS sequence"/>
</dbReference>
<dbReference type="GO" id="GO:0042773">
    <property type="term" value="P:ATP synthesis coupled electron transport"/>
    <property type="evidence" value="ECO:0007669"/>
    <property type="project" value="InterPro"/>
</dbReference>
<dbReference type="Gene3D" id="3.10.20.740">
    <property type="match status" value="1"/>
</dbReference>
<evidence type="ECO:0000313" key="12">
    <source>
        <dbReference type="EnsemblMetazoa" id="Aqu2.1.07133_001"/>
    </source>
</evidence>
<name>A0A1X7SYI1_AMPQE</name>
<dbReference type="PROSITE" id="PS51085">
    <property type="entry name" value="2FE2S_FER_2"/>
    <property type="match status" value="1"/>
</dbReference>
<dbReference type="SMART" id="SM00929">
    <property type="entry name" value="NADH-G_4Fe-4S_3"/>
    <property type="match status" value="1"/>
</dbReference>
<keyword evidence="13" id="KW-1185">Reference proteome</keyword>
<keyword evidence="5" id="KW-1278">Translocase</keyword>
<evidence type="ECO:0000256" key="6">
    <source>
        <dbReference type="ARBA" id="ARBA00023004"/>
    </source>
</evidence>
<dbReference type="GO" id="GO:0008137">
    <property type="term" value="F:NADH dehydrogenase (ubiquinone) activity"/>
    <property type="evidence" value="ECO:0007669"/>
    <property type="project" value="InterPro"/>
</dbReference>
<evidence type="ECO:0000256" key="1">
    <source>
        <dbReference type="ARBA" id="ARBA00001966"/>
    </source>
</evidence>
<dbReference type="STRING" id="400682.A0A1X7SYI1"/>
<dbReference type="GO" id="GO:0046872">
    <property type="term" value="F:metal ion binding"/>
    <property type="evidence" value="ECO:0007669"/>
    <property type="project" value="UniProtKB-KW"/>
</dbReference>
<comment type="cofactor">
    <cofactor evidence="9">
        <name>[2Fe-2S] cluster</name>
        <dbReference type="ChEBI" id="CHEBI:190135"/>
    </cofactor>
</comment>
<keyword evidence="4" id="KW-0479">Metal-binding</keyword>
<dbReference type="InterPro" id="IPR019574">
    <property type="entry name" value="NADH_UbQ_OxRdtase_Gsu_4Fe4S-bd"/>
</dbReference>
<dbReference type="PROSITE" id="PS00641">
    <property type="entry name" value="COMPLEX1_75K_1"/>
    <property type="match status" value="1"/>
</dbReference>
<dbReference type="InParanoid" id="A0A1X7SYI1"/>
<proteinExistence type="inferred from homology"/>
<dbReference type="SUPFAM" id="SSF54862">
    <property type="entry name" value="4Fe-4S ferredoxins"/>
    <property type="match status" value="1"/>
</dbReference>
<organism evidence="12">
    <name type="scientific">Amphimedon queenslandica</name>
    <name type="common">Sponge</name>
    <dbReference type="NCBI Taxonomy" id="400682"/>
    <lineage>
        <taxon>Eukaryota</taxon>
        <taxon>Metazoa</taxon>
        <taxon>Porifera</taxon>
        <taxon>Demospongiae</taxon>
        <taxon>Heteroscleromorpha</taxon>
        <taxon>Haplosclerida</taxon>
        <taxon>Niphatidae</taxon>
        <taxon>Amphimedon</taxon>
    </lineage>
</organism>
<dbReference type="SUPFAM" id="SSF54292">
    <property type="entry name" value="2Fe-2S ferredoxin-like"/>
    <property type="match status" value="1"/>
</dbReference>
<keyword evidence="3" id="KW-0004">4Fe-4S</keyword>
<evidence type="ECO:0000259" key="10">
    <source>
        <dbReference type="PROSITE" id="PS51085"/>
    </source>
</evidence>
<dbReference type="Pfam" id="PF22117">
    <property type="entry name" value="Fer4_Nqo3"/>
    <property type="match status" value="1"/>
</dbReference>
<evidence type="ECO:0000256" key="9">
    <source>
        <dbReference type="ARBA" id="ARBA00034078"/>
    </source>
</evidence>
<dbReference type="OMA" id="LHMNRCI"/>
<evidence type="ECO:0000256" key="7">
    <source>
        <dbReference type="ARBA" id="ARBA00023014"/>
    </source>
</evidence>
<dbReference type="EnsemblMetazoa" id="XM_003391393.3">
    <property type="protein sequence ID" value="XP_003391441.2"/>
    <property type="gene ID" value="LOC100631424"/>
</dbReference>
<dbReference type="KEGG" id="aqu:100631424"/>
<dbReference type="PROSITE" id="PS51839">
    <property type="entry name" value="4FE4S_HC3"/>
    <property type="match status" value="1"/>
</dbReference>
<gene>
    <name evidence="12" type="primary">100631424</name>
</gene>
<dbReference type="PANTHER" id="PTHR43105:SF13">
    <property type="entry name" value="NADH-UBIQUINONE OXIDOREDUCTASE 75 KDA SUBUNIT, MITOCHONDRIAL"/>
    <property type="match status" value="1"/>
</dbReference>
<dbReference type="InterPro" id="IPR000283">
    <property type="entry name" value="NADH_UbQ_OxRdtase_75kDa_su_CS"/>
</dbReference>
<dbReference type="PIRSF" id="PIRSF000309">
    <property type="entry name" value="NAD_red_hyd_HoxU"/>
    <property type="match status" value="1"/>
</dbReference>
<dbReference type="EnsemblMetazoa" id="Aqu2.1.07133_001">
    <property type="protein sequence ID" value="Aqu2.1.07133_001"/>
    <property type="gene ID" value="Aqu2.1.07133"/>
</dbReference>
<dbReference type="PROSITE" id="PS00642">
    <property type="entry name" value="COMPLEX1_75K_2"/>
    <property type="match status" value="1"/>
</dbReference>
<dbReference type="GO" id="GO:0016020">
    <property type="term" value="C:membrane"/>
    <property type="evidence" value="ECO:0007669"/>
    <property type="project" value="InterPro"/>
</dbReference>
<dbReference type="FunFam" id="3.10.20.740:FF:000001">
    <property type="entry name" value="NADH-quinone oxidoreductase subunit G"/>
    <property type="match status" value="1"/>
</dbReference>
<evidence type="ECO:0000256" key="3">
    <source>
        <dbReference type="ARBA" id="ARBA00022485"/>
    </source>
</evidence>
<comment type="cofactor">
    <cofactor evidence="1">
        <name>[4Fe-4S] cluster</name>
        <dbReference type="ChEBI" id="CHEBI:49883"/>
    </cofactor>
</comment>
<reference evidence="13" key="1">
    <citation type="journal article" date="2010" name="Nature">
        <title>The Amphimedon queenslandica genome and the evolution of animal complexity.</title>
        <authorList>
            <person name="Srivastava M."/>
            <person name="Simakov O."/>
            <person name="Chapman J."/>
            <person name="Fahey B."/>
            <person name="Gauthier M.E."/>
            <person name="Mitros T."/>
            <person name="Richards G.S."/>
            <person name="Conaco C."/>
            <person name="Dacre M."/>
            <person name="Hellsten U."/>
            <person name="Larroux C."/>
            <person name="Putnam N.H."/>
            <person name="Stanke M."/>
            <person name="Adamska M."/>
            <person name="Darling A."/>
            <person name="Degnan S.M."/>
            <person name="Oakley T.H."/>
            <person name="Plachetzki D.C."/>
            <person name="Zhai Y."/>
            <person name="Adamski M."/>
            <person name="Calcino A."/>
            <person name="Cummins S.F."/>
            <person name="Goodstein D.M."/>
            <person name="Harris C."/>
            <person name="Jackson D.J."/>
            <person name="Leys S.P."/>
            <person name="Shu S."/>
            <person name="Woodcroft B.J."/>
            <person name="Vervoort M."/>
            <person name="Kosik K.S."/>
            <person name="Manning G."/>
            <person name="Degnan B.M."/>
            <person name="Rokhsar D.S."/>
        </authorList>
    </citation>
    <scope>NUCLEOTIDE SEQUENCE [LARGE SCALE GENOMIC DNA]</scope>
</reference>
<dbReference type="InterPro" id="IPR001041">
    <property type="entry name" value="2Fe-2S_ferredoxin-type"/>
</dbReference>
<dbReference type="Pfam" id="PF10588">
    <property type="entry name" value="NADH-G_4Fe-4S_3"/>
    <property type="match status" value="1"/>
</dbReference>
<dbReference type="Pfam" id="PF13510">
    <property type="entry name" value="Fer2_4"/>
    <property type="match status" value="1"/>
</dbReference>
<dbReference type="InterPro" id="IPR050123">
    <property type="entry name" value="Prok_molybdopt-oxidoreductase"/>
</dbReference>
<dbReference type="PROSITE" id="PS00643">
    <property type="entry name" value="COMPLEX1_75K_3"/>
    <property type="match status" value="1"/>
</dbReference>
<comment type="similarity">
    <text evidence="2">Belongs to the complex I 75 kDa subunit family.</text>
</comment>
<dbReference type="GO" id="GO:0016491">
    <property type="term" value="F:oxidoreductase activity"/>
    <property type="evidence" value="ECO:0007669"/>
    <property type="project" value="InterPro"/>
</dbReference>
<evidence type="ECO:0000313" key="13">
    <source>
        <dbReference type="Proteomes" id="UP000007879"/>
    </source>
</evidence>
<dbReference type="OrthoDB" id="10249365at2759"/>
<keyword evidence="7" id="KW-0411">Iron-sulfur</keyword>
<evidence type="ECO:0000256" key="5">
    <source>
        <dbReference type="ARBA" id="ARBA00022967"/>
    </source>
</evidence>
<dbReference type="InterPro" id="IPR054351">
    <property type="entry name" value="NADH_UbQ_OxRdtase_ferredoxin"/>
</dbReference>
<dbReference type="FunFam" id="3.30.70.20:FF:000002">
    <property type="entry name" value="NADH-ubiquinone oxidoreductase 75 kDa subunit"/>
    <property type="match status" value="1"/>
</dbReference>
<accession>A0A1X7SYI1</accession>
<reference evidence="12" key="2">
    <citation type="submission" date="2017-05" db="UniProtKB">
        <authorList>
            <consortium name="EnsemblMetazoa"/>
        </authorList>
    </citation>
    <scope>IDENTIFICATION</scope>
</reference>
<sequence length="258" mass="28336">MAMLSLLLRRSSLLARPSSLAGRHAVSQARLASSQAPEKIRVYVNDIPVYCEPETTVLQACALAGVEIPRFCYHDRLSVAGNCRMCLVEVEKSAKPVASCAMPIMKDQKIWTDSPATRRAREGVMEFLLVNHPLDCPICDQGGECDLQDQSMAFGSDRSRFVDNSFAGKRAVEDKNIGPLVKTIMTRCIHCTRCVRFGNEVAGVSDLGTTGRGGDMQIGTYVEKLFRSELSGNVIDLCPVGALTSKPYSFTARPWELR</sequence>
<evidence type="ECO:0000256" key="2">
    <source>
        <dbReference type="ARBA" id="ARBA00005404"/>
    </source>
</evidence>
<evidence type="ECO:0000259" key="11">
    <source>
        <dbReference type="PROSITE" id="PS51839"/>
    </source>
</evidence>
<dbReference type="AlphaFoldDB" id="A0A1X7SYI1"/>
<dbReference type="CDD" id="cd00207">
    <property type="entry name" value="fer2"/>
    <property type="match status" value="1"/>
</dbReference>
<protein>
    <submittedName>
        <fullName evidence="12">Uncharacterized protein</fullName>
    </submittedName>
</protein>
<dbReference type="InterPro" id="IPR016214">
    <property type="entry name" value="NAD-red_Hydgase_HoxS_gsu"/>
</dbReference>